<dbReference type="Pfam" id="PF02519">
    <property type="entry name" value="Auxin_inducible"/>
    <property type="match status" value="1"/>
</dbReference>
<dbReference type="Gramene" id="NC4G0023750.1">
    <property type="protein sequence ID" value="NC4G0023750.1:cds"/>
    <property type="gene ID" value="NC4G0023750"/>
</dbReference>
<reference evidence="2" key="1">
    <citation type="submission" date="2019-09" db="EMBL/GenBank/DDBJ databases">
        <authorList>
            <person name="Zhang L."/>
        </authorList>
    </citation>
    <scope>NUCLEOTIDE SEQUENCE</scope>
</reference>
<evidence type="ECO:0000313" key="2">
    <source>
        <dbReference type="EMBL" id="VVW30254.1"/>
    </source>
</evidence>
<sequence>MEVTVRERFVKVCRTVCPPKYAKLESKEGGGQERKQEKKKKKCGGFGVAVRKGFTALYPGASRRQEAVQEDVPKGHLAVYVGEKGEQRFRFVVPVCHFNHPLFLGLLKESEEEYGFCQQGCITIPCQVSRFESVEQRIAADKFSGRLRSRSGRRRSRKRWNVQGLLGKK</sequence>
<dbReference type="PANTHER" id="PTHR31374">
    <property type="entry name" value="AUXIN-INDUCED PROTEIN-LIKE-RELATED"/>
    <property type="match status" value="1"/>
</dbReference>
<name>A0A5K1CT24_9MAGN</name>
<organism evidence="2">
    <name type="scientific">Nymphaea colorata</name>
    <name type="common">pocket water lily</name>
    <dbReference type="NCBI Taxonomy" id="210225"/>
    <lineage>
        <taxon>Eukaryota</taxon>
        <taxon>Viridiplantae</taxon>
        <taxon>Streptophyta</taxon>
        <taxon>Embryophyta</taxon>
        <taxon>Tracheophyta</taxon>
        <taxon>Spermatophyta</taxon>
        <taxon>Magnoliopsida</taxon>
        <taxon>Nymphaeales</taxon>
        <taxon>Nymphaeaceae</taxon>
        <taxon>Nymphaea</taxon>
    </lineage>
</organism>
<dbReference type="EMBL" id="LR721782">
    <property type="protein sequence ID" value="VVW30254.1"/>
    <property type="molecule type" value="Genomic_DNA"/>
</dbReference>
<gene>
    <name evidence="2" type="ORF">NYM_LOCUS17208</name>
</gene>
<protein>
    <submittedName>
        <fullName evidence="2">Uncharacterized protein</fullName>
    </submittedName>
</protein>
<proteinExistence type="inferred from homology"/>
<evidence type="ECO:0000256" key="1">
    <source>
        <dbReference type="ARBA" id="ARBA00006974"/>
    </source>
</evidence>
<comment type="similarity">
    <text evidence="1">Belongs to the ARG7 family.</text>
</comment>
<dbReference type="GO" id="GO:0009733">
    <property type="term" value="P:response to auxin"/>
    <property type="evidence" value="ECO:0007669"/>
    <property type="project" value="InterPro"/>
</dbReference>
<dbReference type="AlphaFoldDB" id="A0A5K1CT24"/>
<accession>A0A5K1CT24</accession>
<dbReference type="InterPro" id="IPR003676">
    <property type="entry name" value="SAUR_fam"/>
</dbReference>
<dbReference type="PANTHER" id="PTHR31374:SF304">
    <property type="entry name" value="OS04G0537100 PROTEIN"/>
    <property type="match status" value="1"/>
</dbReference>